<dbReference type="AlphaFoldDB" id="A0A383U2W0"/>
<evidence type="ECO:0008006" key="3">
    <source>
        <dbReference type="Google" id="ProtNLM"/>
    </source>
</evidence>
<dbReference type="EMBL" id="UNSC01000005">
    <property type="protein sequence ID" value="SZD73481.1"/>
    <property type="molecule type" value="Genomic_DNA"/>
</dbReference>
<evidence type="ECO:0000313" key="2">
    <source>
        <dbReference type="Proteomes" id="UP000262142"/>
    </source>
</evidence>
<dbReference type="Proteomes" id="UP000262142">
    <property type="component" value="Unassembled WGS sequence"/>
</dbReference>
<reference evidence="1 2" key="1">
    <citation type="submission" date="2018-09" db="EMBL/GenBank/DDBJ databases">
        <authorList>
            <consortium name="Pathogen Informatics"/>
        </authorList>
    </citation>
    <scope>NUCLEOTIDE SEQUENCE [LARGE SCALE GENOMIC DNA]</scope>
    <source>
        <strain evidence="1 2">OH-22767</strain>
    </source>
</reference>
<accession>A0A383U2W0</accession>
<keyword evidence="2" id="KW-1185">Reference proteome</keyword>
<name>A0A383U2W0_9FLAO</name>
<evidence type="ECO:0000313" key="1">
    <source>
        <dbReference type="EMBL" id="SZD73481.1"/>
    </source>
</evidence>
<protein>
    <recommendedName>
        <fullName evidence="3">DUF4369 domain-containing protein</fullName>
    </recommendedName>
</protein>
<sequence>MQNKTIVSKKASIDLKYFLSLLFFISFFGFSNAQIKKIKGSIVLTEKIRDFNGIYIQNLRTKNYTLPDIVGGFEIEATLGDSLRFSGEFLSEKHLEITPQIFSKEKVVVLMENEIIQLDEIVANPPLTGNLKTDLASVAYLDTISALYSRLGLDIKSKEIQRREKMGDLFPNLFGIPLPTKLNIGTLYKLILGYYKKEERLYKYNQLDETTKKILAIVPEDFFSKALKIPEEKVFNFVFFAVQTDKLQFQNLLKNNNSFDIKELLEKKSKIYLNRLQSNEVDSKNDKLKKPH</sequence>
<proteinExistence type="predicted"/>
<dbReference type="RefSeq" id="WP_119059539.1">
    <property type="nucleotide sequence ID" value="NZ_UNSC01000005.1"/>
</dbReference>
<organism evidence="1 2">
    <name type="scientific">Candidatus Ornithobacterium hominis</name>
    <dbReference type="NCBI Taxonomy" id="2497989"/>
    <lineage>
        <taxon>Bacteria</taxon>
        <taxon>Pseudomonadati</taxon>
        <taxon>Bacteroidota</taxon>
        <taxon>Flavobacteriia</taxon>
        <taxon>Flavobacteriales</taxon>
        <taxon>Weeksellaceae</taxon>
        <taxon>Ornithobacterium</taxon>
    </lineage>
</organism>
<dbReference type="OrthoDB" id="1466882at2"/>
<gene>
    <name evidence="1" type="ORF">SAMEA104719789_01294</name>
</gene>